<dbReference type="RefSeq" id="XP_007693536.1">
    <property type="nucleotide sequence ID" value="XM_007695346.1"/>
</dbReference>
<evidence type="ECO:0000256" key="1">
    <source>
        <dbReference type="SAM" id="SignalP"/>
    </source>
</evidence>
<dbReference type="InterPro" id="IPR055915">
    <property type="entry name" value="DUF7492"/>
</dbReference>
<evidence type="ECO:0000313" key="4">
    <source>
        <dbReference type="Proteomes" id="UP000054032"/>
    </source>
</evidence>
<feature type="chain" id="PRO_5004889318" description="DUF7492 domain-containing protein" evidence="1">
    <location>
        <begin position="22"/>
        <end position="238"/>
    </location>
</feature>
<gene>
    <name evidence="3" type="ORF">COCMIDRAFT_110084</name>
</gene>
<organism evidence="3 4">
    <name type="scientific">Bipolaris oryzae ATCC 44560</name>
    <dbReference type="NCBI Taxonomy" id="930090"/>
    <lineage>
        <taxon>Eukaryota</taxon>
        <taxon>Fungi</taxon>
        <taxon>Dikarya</taxon>
        <taxon>Ascomycota</taxon>
        <taxon>Pezizomycotina</taxon>
        <taxon>Dothideomycetes</taxon>
        <taxon>Pleosporomycetidae</taxon>
        <taxon>Pleosporales</taxon>
        <taxon>Pleosporineae</taxon>
        <taxon>Pleosporaceae</taxon>
        <taxon>Bipolaris</taxon>
    </lineage>
</organism>
<feature type="signal peptide" evidence="1">
    <location>
        <begin position="1"/>
        <end position="21"/>
    </location>
</feature>
<dbReference type="KEGG" id="bor:COCMIDRAFT_110084"/>
<dbReference type="Proteomes" id="UP000054032">
    <property type="component" value="Unassembled WGS sequence"/>
</dbReference>
<name>W6YQK4_COCMI</name>
<protein>
    <recommendedName>
        <fullName evidence="2">DUF7492 domain-containing protein</fullName>
    </recommendedName>
</protein>
<dbReference type="AlphaFoldDB" id="W6YQK4"/>
<feature type="domain" description="DUF7492" evidence="2">
    <location>
        <begin position="20"/>
        <end position="236"/>
    </location>
</feature>
<dbReference type="EMBL" id="KI964219">
    <property type="protein sequence ID" value="EUC39945.1"/>
    <property type="molecule type" value="Genomic_DNA"/>
</dbReference>
<evidence type="ECO:0000259" key="2">
    <source>
        <dbReference type="Pfam" id="PF24320"/>
    </source>
</evidence>
<dbReference type="Pfam" id="PF24320">
    <property type="entry name" value="DUF7492"/>
    <property type="match status" value="1"/>
</dbReference>
<dbReference type="OrthoDB" id="64281at2759"/>
<sequence length="238" mass="26773">MAQLQCFRILVALSLVVNIATHSWVERLYVTKGGEPIEPPGYPRGNVLRTPSFRDEDMTYRLPPAERNEIWQSDLACKSSQITYNQTTGSPSLRAQPNDTVILLYQENGHVTKVADDPGHATYGTIAVFGTLHSLPTDTLQYLALPKDDGGAYDLLKLASYDDGLCYQDNKTPIALERQSLHHRPSLPEEGTDVWCGITIQLPKHVQKGQIYTLVWVWNFQGIGFDELYTTCIDIIMY</sequence>
<accession>W6YQK4</accession>
<keyword evidence="1" id="KW-0732">Signal</keyword>
<keyword evidence="4" id="KW-1185">Reference proteome</keyword>
<dbReference type="GeneID" id="19119541"/>
<reference evidence="3 4" key="1">
    <citation type="journal article" date="2013" name="PLoS Genet.">
        <title>Comparative genome structure, secondary metabolite, and effector coding capacity across Cochliobolus pathogens.</title>
        <authorList>
            <person name="Condon B.J."/>
            <person name="Leng Y."/>
            <person name="Wu D."/>
            <person name="Bushley K.E."/>
            <person name="Ohm R.A."/>
            <person name="Otillar R."/>
            <person name="Martin J."/>
            <person name="Schackwitz W."/>
            <person name="Grimwood J."/>
            <person name="MohdZainudin N."/>
            <person name="Xue C."/>
            <person name="Wang R."/>
            <person name="Manning V.A."/>
            <person name="Dhillon B."/>
            <person name="Tu Z.J."/>
            <person name="Steffenson B.J."/>
            <person name="Salamov A."/>
            <person name="Sun H."/>
            <person name="Lowry S."/>
            <person name="LaButti K."/>
            <person name="Han J."/>
            <person name="Copeland A."/>
            <person name="Lindquist E."/>
            <person name="Barry K."/>
            <person name="Schmutz J."/>
            <person name="Baker S.E."/>
            <person name="Ciuffetti L.M."/>
            <person name="Grigoriev I.V."/>
            <person name="Zhong S."/>
            <person name="Turgeon B.G."/>
        </authorList>
    </citation>
    <scope>NUCLEOTIDE SEQUENCE [LARGE SCALE GENOMIC DNA]</scope>
    <source>
        <strain evidence="3 4">ATCC 44560</strain>
    </source>
</reference>
<proteinExistence type="predicted"/>
<dbReference type="eggNOG" id="ENOG502SABV">
    <property type="taxonomic scope" value="Eukaryota"/>
</dbReference>
<dbReference type="HOGENOM" id="CLU_019095_0_2_1"/>
<evidence type="ECO:0000313" key="3">
    <source>
        <dbReference type="EMBL" id="EUC39945.1"/>
    </source>
</evidence>